<organism evidence="1">
    <name type="scientific">marine sediment metagenome</name>
    <dbReference type="NCBI Taxonomy" id="412755"/>
    <lineage>
        <taxon>unclassified sequences</taxon>
        <taxon>metagenomes</taxon>
        <taxon>ecological metagenomes</taxon>
    </lineage>
</organism>
<dbReference type="AlphaFoldDB" id="A0A0F9NBY3"/>
<protein>
    <submittedName>
        <fullName evidence="1">Uncharacterized protein</fullName>
    </submittedName>
</protein>
<comment type="caution">
    <text evidence="1">The sequence shown here is derived from an EMBL/GenBank/DDBJ whole genome shotgun (WGS) entry which is preliminary data.</text>
</comment>
<gene>
    <name evidence="1" type="ORF">LCGC14_0970130</name>
</gene>
<accession>A0A0F9NBY3</accession>
<dbReference type="EMBL" id="LAZR01003564">
    <property type="protein sequence ID" value="KKN17005.1"/>
    <property type="molecule type" value="Genomic_DNA"/>
</dbReference>
<sequence length="69" mass="7960">MNKLEGFIPIDDEKETCSTLDCKNKVFVSTVFEDKIKGLSVEKLHFWCKKCYIKVSEGRNSKLESKDAK</sequence>
<reference evidence="1" key="1">
    <citation type="journal article" date="2015" name="Nature">
        <title>Complex archaea that bridge the gap between prokaryotes and eukaryotes.</title>
        <authorList>
            <person name="Spang A."/>
            <person name="Saw J.H."/>
            <person name="Jorgensen S.L."/>
            <person name="Zaremba-Niedzwiedzka K."/>
            <person name="Martijn J."/>
            <person name="Lind A.E."/>
            <person name="van Eijk R."/>
            <person name="Schleper C."/>
            <person name="Guy L."/>
            <person name="Ettema T.J."/>
        </authorList>
    </citation>
    <scope>NUCLEOTIDE SEQUENCE</scope>
</reference>
<evidence type="ECO:0000313" key="1">
    <source>
        <dbReference type="EMBL" id="KKN17005.1"/>
    </source>
</evidence>
<name>A0A0F9NBY3_9ZZZZ</name>
<proteinExistence type="predicted"/>